<dbReference type="GO" id="GO:0046933">
    <property type="term" value="F:proton-transporting ATP synthase activity, rotational mechanism"/>
    <property type="evidence" value="ECO:0007669"/>
    <property type="project" value="UniProtKB-UniRule"/>
</dbReference>
<reference evidence="5 6" key="1">
    <citation type="submission" date="2018-10" db="EMBL/GenBank/DDBJ databases">
        <title>Streptococcus hillyeri sp. nov., isolated from equine tracheal sample.</title>
        <authorList>
            <person name="Macfadyen A.C."/>
            <person name="Waller A."/>
            <person name="Paterson G.K."/>
        </authorList>
    </citation>
    <scope>NUCLEOTIDE SEQUENCE [LARGE SCALE GENOMIC DNA]</scope>
    <source>
        <strain evidence="5 6">28462</strain>
    </source>
</reference>
<proteinExistence type="inferred from homology"/>
<keyword evidence="4" id="KW-0375">Hydrogen ion transport</keyword>
<dbReference type="InterPro" id="IPR008218">
    <property type="entry name" value="ATPase_V1-cplx_f_g_su"/>
</dbReference>
<comment type="function">
    <text evidence="4">Produces ATP from ADP in the presence of a proton gradient across the membrane.</text>
</comment>
<keyword evidence="2 4" id="KW-0813">Transport</keyword>
<dbReference type="EMBL" id="RCVM01000013">
    <property type="protein sequence ID" value="RLY02679.1"/>
    <property type="molecule type" value="Genomic_DNA"/>
</dbReference>
<organism evidence="5 6">
    <name type="scientific">Streptococcus hillyeri</name>
    <dbReference type="NCBI Taxonomy" id="2282420"/>
    <lineage>
        <taxon>Bacteria</taxon>
        <taxon>Bacillati</taxon>
        <taxon>Bacillota</taxon>
        <taxon>Bacilli</taxon>
        <taxon>Lactobacillales</taxon>
        <taxon>Streptococcaceae</taxon>
        <taxon>Streptococcus</taxon>
    </lineage>
</organism>
<accession>A0A3L9DSU0</accession>
<evidence type="ECO:0000256" key="1">
    <source>
        <dbReference type="ARBA" id="ARBA00010148"/>
    </source>
</evidence>
<evidence type="ECO:0000313" key="6">
    <source>
        <dbReference type="Proteomes" id="UP000279194"/>
    </source>
</evidence>
<comment type="similarity">
    <text evidence="1 4">Belongs to the V-ATPase F subunit family.</text>
</comment>
<sequence>MTYKIAVVGDKDSILPFKMIGFEIFDAKTSQVARQTIDQLAQDDYGIIYVTESLAQEIPETLERYRSQAVPAVILIPNYKGSLGLGMQNIQDNVEKAIGQNIL</sequence>
<evidence type="ECO:0000256" key="4">
    <source>
        <dbReference type="HAMAP-Rule" id="MF_00312"/>
    </source>
</evidence>
<dbReference type="GO" id="GO:0046961">
    <property type="term" value="F:proton-transporting ATPase activity, rotational mechanism"/>
    <property type="evidence" value="ECO:0007669"/>
    <property type="project" value="InterPro"/>
</dbReference>
<protein>
    <recommendedName>
        <fullName evidence="4">V-type ATP synthase subunit F</fullName>
    </recommendedName>
    <alternativeName>
        <fullName evidence="4">V-ATPase subunit F</fullName>
    </alternativeName>
</protein>
<dbReference type="SUPFAM" id="SSF159468">
    <property type="entry name" value="AtpF-like"/>
    <property type="match status" value="1"/>
</dbReference>
<evidence type="ECO:0000256" key="2">
    <source>
        <dbReference type="ARBA" id="ARBA00022448"/>
    </source>
</evidence>
<keyword evidence="5" id="KW-0378">Hydrolase</keyword>
<gene>
    <name evidence="4" type="primary">atpF</name>
    <name evidence="5" type="ORF">EAF07_07165</name>
</gene>
<keyword evidence="4" id="KW-0066">ATP synthesis</keyword>
<evidence type="ECO:0000256" key="3">
    <source>
        <dbReference type="ARBA" id="ARBA00023065"/>
    </source>
</evidence>
<dbReference type="InterPro" id="IPR022944">
    <property type="entry name" value="ATPase_V1-cplx_fsu_bac/arc"/>
</dbReference>
<dbReference type="HAMAP" id="MF_00312">
    <property type="entry name" value="ATP_synth_F_arch"/>
    <property type="match status" value="1"/>
</dbReference>
<dbReference type="Pfam" id="PF01990">
    <property type="entry name" value="ATP-synt_F"/>
    <property type="match status" value="1"/>
</dbReference>
<dbReference type="InterPro" id="IPR036906">
    <property type="entry name" value="ATPase_V1_fsu_sf"/>
</dbReference>
<dbReference type="Gene3D" id="3.40.50.10580">
    <property type="entry name" value="ATPase, V1 complex, subunit F"/>
    <property type="match status" value="1"/>
</dbReference>
<comment type="caution">
    <text evidence="5">The sequence shown here is derived from an EMBL/GenBank/DDBJ whole genome shotgun (WGS) entry which is preliminary data.</text>
</comment>
<dbReference type="GO" id="GO:0016787">
    <property type="term" value="F:hydrolase activity"/>
    <property type="evidence" value="ECO:0007669"/>
    <property type="project" value="UniProtKB-KW"/>
</dbReference>
<keyword evidence="3 4" id="KW-0406">Ion transport</keyword>
<dbReference type="OrthoDB" id="5311at2"/>
<keyword evidence="6" id="KW-1185">Reference proteome</keyword>
<name>A0A3L9DSU0_9STRE</name>
<evidence type="ECO:0000313" key="5">
    <source>
        <dbReference type="EMBL" id="RLY02679.1"/>
    </source>
</evidence>
<dbReference type="NCBIfam" id="NF002384">
    <property type="entry name" value="PRK01395.1"/>
    <property type="match status" value="1"/>
</dbReference>
<dbReference type="GO" id="GO:0005524">
    <property type="term" value="F:ATP binding"/>
    <property type="evidence" value="ECO:0007669"/>
    <property type="project" value="UniProtKB-UniRule"/>
</dbReference>
<dbReference type="RefSeq" id="WP_121835896.1">
    <property type="nucleotide sequence ID" value="NZ_CP163513.1"/>
</dbReference>
<dbReference type="AlphaFoldDB" id="A0A3L9DSU0"/>
<dbReference type="Proteomes" id="UP000279194">
    <property type="component" value="Unassembled WGS sequence"/>
</dbReference>
<dbReference type="GO" id="GO:0042777">
    <property type="term" value="P:proton motive force-driven plasma membrane ATP synthesis"/>
    <property type="evidence" value="ECO:0007669"/>
    <property type="project" value="UniProtKB-UniRule"/>
</dbReference>